<reference evidence="3" key="2">
    <citation type="journal article" date="2010" name="Stand. Genomic Sci.">
        <title>Complete genome sequence of Thermaerobacter marianensis type strain (7p75aT).</title>
        <authorList>
            <person name="Han C."/>
            <person name="Gu W."/>
            <person name="Zhang X."/>
            <person name="Lapidus A."/>
            <person name="Nolan M."/>
            <person name="Copeland A."/>
            <person name="Lucas S."/>
            <person name="Glavina Del Rio T."/>
            <person name="Tice H."/>
            <person name="Cheng J."/>
            <person name="Tapia R."/>
            <person name="Goodwin L."/>
            <person name="Pitluck S."/>
            <person name="Pagani I."/>
            <person name="Ivanova N."/>
            <person name="Mavromatis K."/>
            <person name="Mikhailova N."/>
            <person name="Pati A."/>
            <person name="Chen A."/>
            <person name="Palaniappan K."/>
            <person name="Land M."/>
            <person name="Hauser L."/>
            <person name="Chang Y."/>
            <person name="Jeffries C."/>
            <person name="Schneider S."/>
            <person name="Rohde M."/>
            <person name="Goker M."/>
            <person name="Pukall R."/>
            <person name="Woyke T."/>
            <person name="Bristow J."/>
            <person name="Eisen J."/>
            <person name="Markowitz V."/>
            <person name="Hugenholtz P."/>
            <person name="Kyrpides N."/>
            <person name="Klenk H."/>
            <person name="Detter J."/>
        </authorList>
    </citation>
    <scope>NUCLEOTIDE SEQUENCE [LARGE SCALE GENOMIC DNA]</scope>
    <source>
        <strain evidence="3">ATCC 700841 / DSM 12885 / JCM 10246 / 7p75a</strain>
    </source>
</reference>
<gene>
    <name evidence="2" type="ordered locus">Tmar_0584</name>
</gene>
<dbReference type="GO" id="GO:1901135">
    <property type="term" value="P:carbohydrate derivative metabolic process"/>
    <property type="evidence" value="ECO:0007669"/>
    <property type="project" value="InterPro"/>
</dbReference>
<dbReference type="CDD" id="cd05013">
    <property type="entry name" value="SIS_RpiR"/>
    <property type="match status" value="1"/>
</dbReference>
<dbReference type="Proteomes" id="UP000008915">
    <property type="component" value="Chromosome"/>
</dbReference>
<dbReference type="HOGENOM" id="CLU_089975_0_0_9"/>
<name>E6SHE1_THEM7</name>
<reference evidence="2 3" key="1">
    <citation type="journal article" date="2010" name="Stand. Genomic Sci.">
        <title>Complete genome sequence of Thermaerobacter marianensis type strain (7p75a).</title>
        <authorList>
            <person name="Han C."/>
            <person name="Gu W."/>
            <person name="Zhang X."/>
            <person name="Lapidus A."/>
            <person name="Nolan M."/>
            <person name="Copeland A."/>
            <person name="Lucas S."/>
            <person name="Del Rio T.G."/>
            <person name="Tice H."/>
            <person name="Cheng J.F."/>
            <person name="Tapia R."/>
            <person name="Goodwin L."/>
            <person name="Pitluck S."/>
            <person name="Pagani I."/>
            <person name="Ivanova N."/>
            <person name="Mavromatis K."/>
            <person name="Mikhailova N."/>
            <person name="Pati A."/>
            <person name="Chen A."/>
            <person name="Palaniappan K."/>
            <person name="Land M."/>
            <person name="Hauser L."/>
            <person name="Chang Y.J."/>
            <person name="Jeffries C.D."/>
            <person name="Schneider S."/>
            <person name="Rohde M."/>
            <person name="Goker M."/>
            <person name="Pukall R."/>
            <person name="Woyke T."/>
            <person name="Bristow J."/>
            <person name="Eisen J.A."/>
            <person name="Markowitz V."/>
            <person name="Hugenholtz P."/>
            <person name="Kyrpides N.C."/>
            <person name="Klenk H.P."/>
            <person name="Detter J.C."/>
        </authorList>
    </citation>
    <scope>NUCLEOTIDE SEQUENCE [LARGE SCALE GENOMIC DNA]</scope>
    <source>
        <strain evidence="3">ATCC 700841 / DSM 12885 / JCM 10246 / 7p75a</strain>
    </source>
</reference>
<dbReference type="InterPro" id="IPR001347">
    <property type="entry name" value="SIS_dom"/>
</dbReference>
<dbReference type="Pfam" id="PF13580">
    <property type="entry name" value="SIS_2"/>
    <property type="match status" value="1"/>
</dbReference>
<keyword evidence="3" id="KW-1185">Reference proteome</keyword>
<dbReference type="InterPro" id="IPR035472">
    <property type="entry name" value="RpiR-like_SIS"/>
</dbReference>
<dbReference type="InterPro" id="IPR046348">
    <property type="entry name" value="SIS_dom_sf"/>
</dbReference>
<proteinExistence type="predicted"/>
<dbReference type="NCBIfam" id="NF002805">
    <property type="entry name" value="PRK02947.1"/>
    <property type="match status" value="1"/>
</dbReference>
<dbReference type="eggNOG" id="COG4821">
    <property type="taxonomic scope" value="Bacteria"/>
</dbReference>
<protein>
    <recommendedName>
        <fullName evidence="1">SIS domain-containing protein</fullName>
    </recommendedName>
</protein>
<sequence>MSAARYLEEVRRLLDYIETSQMPVIHEVARAAFDVIVRGGVIHVFGAGHAHMVAEEAFARAGGLVPTVALLDPGFMVYGGFLKNSALERLPGYGRLVFEHYDTRPGEIVVVHSQSGRNAAPVDVALAAREKGLKVVAITSLAHSKAVESGHPSGLKLYQVADWVIDNGCPHGDAILEFGQGRPRVAPLSTVAGVVIWNMIVAEVAALLAGAASAGPDGTDRQPSSFFPFWTSANVEGGAEANRRYVEAYRGRWRNLI</sequence>
<dbReference type="RefSeq" id="WP_013495010.1">
    <property type="nucleotide sequence ID" value="NC_014831.1"/>
</dbReference>
<evidence type="ECO:0000259" key="1">
    <source>
        <dbReference type="PROSITE" id="PS51464"/>
    </source>
</evidence>
<evidence type="ECO:0000313" key="2">
    <source>
        <dbReference type="EMBL" id="ADU50705.1"/>
    </source>
</evidence>
<dbReference type="STRING" id="644966.Tmar_0584"/>
<feature type="domain" description="SIS" evidence="1">
    <location>
        <begin position="32"/>
        <end position="210"/>
    </location>
</feature>
<organism evidence="2 3">
    <name type="scientific">Thermaerobacter marianensis (strain ATCC 700841 / DSM 12885 / JCM 10246 / 7p75a)</name>
    <dbReference type="NCBI Taxonomy" id="644966"/>
    <lineage>
        <taxon>Bacteria</taxon>
        <taxon>Bacillati</taxon>
        <taxon>Bacillota</taxon>
        <taxon>Clostridia</taxon>
        <taxon>Eubacteriales</taxon>
        <taxon>Clostridiales Family XVII. Incertae Sedis</taxon>
        <taxon>Thermaerobacter</taxon>
    </lineage>
</organism>
<dbReference type="SUPFAM" id="SSF53697">
    <property type="entry name" value="SIS domain"/>
    <property type="match status" value="1"/>
</dbReference>
<dbReference type="Gene3D" id="3.40.50.10490">
    <property type="entry name" value="Glucose-6-phosphate isomerase like protein, domain 1"/>
    <property type="match status" value="1"/>
</dbReference>
<dbReference type="KEGG" id="tmr:Tmar_0584"/>
<dbReference type="EMBL" id="CP002344">
    <property type="protein sequence ID" value="ADU50705.1"/>
    <property type="molecule type" value="Genomic_DNA"/>
</dbReference>
<dbReference type="GO" id="GO:0097367">
    <property type="term" value="F:carbohydrate derivative binding"/>
    <property type="evidence" value="ECO:0007669"/>
    <property type="project" value="InterPro"/>
</dbReference>
<accession>E6SHE1</accession>
<evidence type="ECO:0000313" key="3">
    <source>
        <dbReference type="Proteomes" id="UP000008915"/>
    </source>
</evidence>
<dbReference type="PROSITE" id="PS51464">
    <property type="entry name" value="SIS"/>
    <property type="match status" value="1"/>
</dbReference>
<dbReference type="AlphaFoldDB" id="E6SHE1"/>